<proteinExistence type="inferred from homology"/>
<evidence type="ECO:0000256" key="2">
    <source>
        <dbReference type="ARBA" id="ARBA00019014"/>
    </source>
</evidence>
<evidence type="ECO:0000313" key="3">
    <source>
        <dbReference type="EMBL" id="BDT03571.1"/>
    </source>
</evidence>
<evidence type="ECO:0000256" key="1">
    <source>
        <dbReference type="ARBA" id="ARBA00007768"/>
    </source>
</evidence>
<reference evidence="3 4" key="1">
    <citation type="journal article" date="2022" name="Front. Microbiol.">
        <title>Male-killing mechanisms vary between Spiroplasma species.</title>
        <authorList>
            <person name="Arai H."/>
            <person name="Inoue M."/>
            <person name="Kageyama D."/>
        </authorList>
    </citation>
    <scope>NUCLEOTIDE SEQUENCE [LARGE SCALE GENOMIC DNA]</scope>
    <source>
        <strain evidence="4">sHm</strain>
    </source>
</reference>
<dbReference type="Gene3D" id="3.20.20.380">
    <property type="entry name" value="Copper homeostasis (CutC) domain"/>
    <property type="match status" value="1"/>
</dbReference>
<dbReference type="PANTHER" id="PTHR12598:SF0">
    <property type="entry name" value="COPPER HOMEOSTASIS PROTEIN CUTC HOMOLOG"/>
    <property type="match status" value="1"/>
</dbReference>
<accession>A0ABN6SWW1</accession>
<evidence type="ECO:0000313" key="4">
    <source>
        <dbReference type="Proteomes" id="UP001163387"/>
    </source>
</evidence>
<dbReference type="PANTHER" id="PTHR12598">
    <property type="entry name" value="COPPER HOMEOSTASIS PROTEIN CUTC"/>
    <property type="match status" value="1"/>
</dbReference>
<dbReference type="SUPFAM" id="SSF110395">
    <property type="entry name" value="CutC-like"/>
    <property type="match status" value="1"/>
</dbReference>
<keyword evidence="4" id="KW-1185">Reference proteome</keyword>
<name>A0ABN6SWW1_9MOLU</name>
<protein>
    <recommendedName>
        <fullName evidence="2">Copper homeostasis protein cutC homolog</fullName>
    </recommendedName>
</protein>
<dbReference type="Pfam" id="PF03932">
    <property type="entry name" value="CutC"/>
    <property type="match status" value="1"/>
</dbReference>
<dbReference type="RefSeq" id="WP_281749508.1">
    <property type="nucleotide sequence ID" value="NZ_AP026933.1"/>
</dbReference>
<dbReference type="InterPro" id="IPR036822">
    <property type="entry name" value="CutC-like_dom_sf"/>
</dbReference>
<dbReference type="EMBL" id="AP026933">
    <property type="protein sequence ID" value="BDT03571.1"/>
    <property type="molecule type" value="Genomic_DNA"/>
</dbReference>
<dbReference type="InterPro" id="IPR005627">
    <property type="entry name" value="CutC-like"/>
</dbReference>
<comment type="similarity">
    <text evidence="1">Belongs to the CutC family.</text>
</comment>
<gene>
    <name evidence="3" type="ORF">SHM_12170</name>
</gene>
<organism evidence="3 4">
    <name type="scientific">Spiroplasma ixodetis</name>
    <dbReference type="NCBI Taxonomy" id="2141"/>
    <lineage>
        <taxon>Bacteria</taxon>
        <taxon>Bacillati</taxon>
        <taxon>Mycoplasmatota</taxon>
        <taxon>Mollicutes</taxon>
        <taxon>Entomoplasmatales</taxon>
        <taxon>Spiroplasmataceae</taxon>
        <taxon>Spiroplasma</taxon>
    </lineage>
</organism>
<dbReference type="Proteomes" id="UP001163387">
    <property type="component" value="Chromosome"/>
</dbReference>
<sequence>MFLEVIATSLKDIEKINNSLADQVEFCTAMEFGGYTPSYELIAEACKISLKPVMVMVRNNNNNGFNVTDNDFKIFKRDIEFIKTTHALGIVCGILTKDNNIDVERMSEIIKLAKPLKITFHRAFDEIFNKKQALEQLVKLGVTTVLTSGGQDNIVNNINKFKELKKLNLPIKIFAGGGVNLENVNVLLKNGINDIHVGKCVHEDNNFNNPINYKLINNIKNIA</sequence>